<evidence type="ECO:0000313" key="2">
    <source>
        <dbReference type="EMBL" id="KDN81271.1"/>
    </source>
</evidence>
<dbReference type="EMBL" id="JNBY01000148">
    <property type="protein sequence ID" value="KDN81271.1"/>
    <property type="molecule type" value="Genomic_DNA"/>
</dbReference>
<dbReference type="InterPro" id="IPR046129">
    <property type="entry name" value="DUF6126"/>
</dbReference>
<evidence type="ECO:0008006" key="4">
    <source>
        <dbReference type="Google" id="ProtNLM"/>
    </source>
</evidence>
<name>A0A066YT65_9ACTN</name>
<keyword evidence="3" id="KW-1185">Reference proteome</keyword>
<feature type="transmembrane region" description="Helical" evidence="1">
    <location>
        <begin position="20"/>
        <end position="40"/>
    </location>
</feature>
<dbReference type="HOGENOM" id="CLU_206664_2_0_11"/>
<proteinExistence type="predicted"/>
<gene>
    <name evidence="2" type="ORF">KCH_69030</name>
</gene>
<dbReference type="PATRIC" id="fig|1348663.4.peg.6682"/>
<dbReference type="Pfam" id="PF19621">
    <property type="entry name" value="DUF6126"/>
    <property type="match status" value="1"/>
</dbReference>
<evidence type="ECO:0000313" key="3">
    <source>
        <dbReference type="Proteomes" id="UP000027178"/>
    </source>
</evidence>
<comment type="caution">
    <text evidence="2">The sequence shown here is derived from an EMBL/GenBank/DDBJ whole genome shotgun (WGS) entry which is preliminary data.</text>
</comment>
<organism evidence="2 3">
    <name type="scientific">Kitasatospora cheerisanensis KCTC 2395</name>
    <dbReference type="NCBI Taxonomy" id="1348663"/>
    <lineage>
        <taxon>Bacteria</taxon>
        <taxon>Bacillati</taxon>
        <taxon>Actinomycetota</taxon>
        <taxon>Actinomycetes</taxon>
        <taxon>Kitasatosporales</taxon>
        <taxon>Streptomycetaceae</taxon>
        <taxon>Kitasatospora</taxon>
    </lineage>
</organism>
<sequence length="43" mass="4963">MTTDAVREEKSRRKQMMIRALIYIVGTHVFAGFVLLLFAVGHR</sequence>
<keyword evidence="1" id="KW-1133">Transmembrane helix</keyword>
<evidence type="ECO:0000256" key="1">
    <source>
        <dbReference type="SAM" id="Phobius"/>
    </source>
</evidence>
<dbReference type="AlphaFoldDB" id="A0A066YT65"/>
<accession>A0A066YT65</accession>
<keyword evidence="1" id="KW-0472">Membrane</keyword>
<keyword evidence="1" id="KW-0812">Transmembrane</keyword>
<protein>
    <recommendedName>
        <fullName evidence="4">Small hydrophobic protein</fullName>
    </recommendedName>
</protein>
<dbReference type="Proteomes" id="UP000027178">
    <property type="component" value="Unassembled WGS sequence"/>
</dbReference>
<dbReference type="RefSeq" id="WP_244305529.1">
    <property type="nucleotide sequence ID" value="NZ_KK853997.1"/>
</dbReference>
<reference evidence="2 3" key="1">
    <citation type="submission" date="2014-05" db="EMBL/GenBank/DDBJ databases">
        <title>Draft Genome Sequence of Kitasatospora cheerisanensis KCTC 2395.</title>
        <authorList>
            <person name="Nam D.H."/>
        </authorList>
    </citation>
    <scope>NUCLEOTIDE SEQUENCE [LARGE SCALE GENOMIC DNA]</scope>
    <source>
        <strain evidence="2 3">KCTC 2395</strain>
    </source>
</reference>